<evidence type="ECO:0000256" key="6">
    <source>
        <dbReference type="SAM" id="Phobius"/>
    </source>
</evidence>
<dbReference type="Pfam" id="PF07963">
    <property type="entry name" value="N_methyl"/>
    <property type="match status" value="1"/>
</dbReference>
<dbReference type="Proteomes" id="UP000269134">
    <property type="component" value="Unassembled WGS sequence"/>
</dbReference>
<accession>A0ABX9V3K9</accession>
<evidence type="ECO:0000256" key="4">
    <source>
        <dbReference type="ARBA" id="ARBA00022989"/>
    </source>
</evidence>
<evidence type="ECO:0000256" key="2">
    <source>
        <dbReference type="ARBA" id="ARBA00022481"/>
    </source>
</evidence>
<keyword evidence="2" id="KW-0488">Methylation</keyword>
<comment type="subcellular location">
    <subcellularLocation>
        <location evidence="1">Membrane</location>
        <topology evidence="1">Single-pass membrane protein</topology>
    </subcellularLocation>
</comment>
<dbReference type="InterPro" id="IPR045584">
    <property type="entry name" value="Pilin-like"/>
</dbReference>
<evidence type="ECO:0000313" key="7">
    <source>
        <dbReference type="EMBL" id="RMI00352.1"/>
    </source>
</evidence>
<feature type="transmembrane region" description="Helical" evidence="6">
    <location>
        <begin position="20"/>
        <end position="41"/>
    </location>
</feature>
<dbReference type="RefSeq" id="WP_122077631.1">
    <property type="nucleotide sequence ID" value="NZ_DALYSU010000013.1"/>
</dbReference>
<evidence type="ECO:0000256" key="3">
    <source>
        <dbReference type="ARBA" id="ARBA00022692"/>
    </source>
</evidence>
<sequence length="184" mass="19372">MNENQQRAHVMQKNQGFTMIELVVVIAILGILAAVALPHFIDSAKDAHRATVRSAGGAFTSAVSLVRGQYELNRNGGSNSCVAGNCQIDVAGYGNGTIDVNAAGWPVGTERSGNPGASTSMSADECRRLWGTLLQASAPSITGDHAAFTATANGTRCLYRYNLDGADDLIEYNANTGEVFVTFN</sequence>
<comment type="caution">
    <text evidence="7">The sequence shown here is derived from an EMBL/GenBank/DDBJ whole genome shotgun (WGS) entry which is preliminary data.</text>
</comment>
<dbReference type="PANTHER" id="PTHR30093">
    <property type="entry name" value="GENERAL SECRETION PATHWAY PROTEIN G"/>
    <property type="match status" value="1"/>
</dbReference>
<keyword evidence="4 6" id="KW-1133">Transmembrane helix</keyword>
<dbReference type="PANTHER" id="PTHR30093:SF44">
    <property type="entry name" value="TYPE II SECRETION SYSTEM CORE PROTEIN G"/>
    <property type="match status" value="1"/>
</dbReference>
<keyword evidence="8" id="KW-1185">Reference proteome</keyword>
<dbReference type="GeneID" id="84609871"/>
<reference evidence="7 8" key="1">
    <citation type="submission" date="2018-10" db="EMBL/GenBank/DDBJ databases">
        <title>Pseudomonas sp. GL14 genome.</title>
        <authorList>
            <person name="Peng J."/>
            <person name="Liu Z.-P."/>
        </authorList>
    </citation>
    <scope>NUCLEOTIDE SEQUENCE [LARGE SCALE GENOMIC DNA]</scope>
    <source>
        <strain evidence="7 8">GL14</strain>
    </source>
</reference>
<gene>
    <name evidence="7" type="ORF">EA795_12575</name>
</gene>
<dbReference type="EMBL" id="RFFL01000009">
    <property type="protein sequence ID" value="RMI00352.1"/>
    <property type="molecule type" value="Genomic_DNA"/>
</dbReference>
<keyword evidence="3 6" id="KW-0812">Transmembrane</keyword>
<dbReference type="SUPFAM" id="SSF54523">
    <property type="entry name" value="Pili subunits"/>
    <property type="match status" value="1"/>
</dbReference>
<evidence type="ECO:0000256" key="1">
    <source>
        <dbReference type="ARBA" id="ARBA00004167"/>
    </source>
</evidence>
<organism evidence="7 8">
    <name type="scientific">Stutzerimonas nitrititolerans</name>
    <dbReference type="NCBI Taxonomy" id="2482751"/>
    <lineage>
        <taxon>Bacteria</taxon>
        <taxon>Pseudomonadati</taxon>
        <taxon>Pseudomonadota</taxon>
        <taxon>Gammaproteobacteria</taxon>
        <taxon>Pseudomonadales</taxon>
        <taxon>Pseudomonadaceae</taxon>
        <taxon>Stutzerimonas</taxon>
    </lineage>
</organism>
<keyword evidence="5 6" id="KW-0472">Membrane</keyword>
<evidence type="ECO:0000313" key="8">
    <source>
        <dbReference type="Proteomes" id="UP000269134"/>
    </source>
</evidence>
<dbReference type="NCBIfam" id="TIGR02532">
    <property type="entry name" value="IV_pilin_GFxxxE"/>
    <property type="match status" value="1"/>
</dbReference>
<protein>
    <submittedName>
        <fullName evidence="7">Type II secretion system protein</fullName>
    </submittedName>
</protein>
<dbReference type="InterPro" id="IPR012902">
    <property type="entry name" value="N_methyl_site"/>
</dbReference>
<proteinExistence type="predicted"/>
<evidence type="ECO:0000256" key="5">
    <source>
        <dbReference type="ARBA" id="ARBA00023136"/>
    </source>
</evidence>
<dbReference type="Gene3D" id="3.30.700.10">
    <property type="entry name" value="Glycoprotein, Type 4 Pilin"/>
    <property type="match status" value="1"/>
</dbReference>
<name>A0ABX9V3K9_9GAMM</name>